<name>X1Q3I8_9ZZZZ</name>
<dbReference type="SUPFAM" id="SSF52540">
    <property type="entry name" value="P-loop containing nucleoside triphosphate hydrolases"/>
    <property type="match status" value="1"/>
</dbReference>
<dbReference type="AlphaFoldDB" id="X1Q3I8"/>
<evidence type="ECO:0000256" key="2">
    <source>
        <dbReference type="ARBA" id="ARBA00022448"/>
    </source>
</evidence>
<dbReference type="InterPro" id="IPR025302">
    <property type="entry name" value="DrrA1/2-like_C"/>
</dbReference>
<gene>
    <name evidence="6" type="ORF">S06H3_49765</name>
</gene>
<comment type="similarity">
    <text evidence="1">Belongs to the ABC transporter superfamily.</text>
</comment>
<reference evidence="6" key="1">
    <citation type="journal article" date="2014" name="Front. Microbiol.">
        <title>High frequency of phylogenetically diverse reductive dehalogenase-homologous genes in deep subseafloor sedimentary metagenomes.</title>
        <authorList>
            <person name="Kawai M."/>
            <person name="Futagami T."/>
            <person name="Toyoda A."/>
            <person name="Takaki Y."/>
            <person name="Nishi S."/>
            <person name="Hori S."/>
            <person name="Arai W."/>
            <person name="Tsubouchi T."/>
            <person name="Morono Y."/>
            <person name="Uchiyama I."/>
            <person name="Ito T."/>
            <person name="Fujiyama A."/>
            <person name="Inagaki F."/>
            <person name="Takami H."/>
        </authorList>
    </citation>
    <scope>NUCLEOTIDE SEQUENCE</scope>
    <source>
        <strain evidence="6">Expedition CK06-06</strain>
    </source>
</reference>
<accession>X1Q3I8</accession>
<dbReference type="GO" id="GO:0005524">
    <property type="term" value="F:ATP binding"/>
    <property type="evidence" value="ECO:0007669"/>
    <property type="project" value="UniProtKB-KW"/>
</dbReference>
<evidence type="ECO:0000256" key="4">
    <source>
        <dbReference type="ARBA" id="ARBA00022840"/>
    </source>
</evidence>
<dbReference type="Pfam" id="PF13732">
    <property type="entry name" value="DrrA1-3_C"/>
    <property type="match status" value="1"/>
</dbReference>
<keyword evidence="3" id="KW-0547">Nucleotide-binding</keyword>
<dbReference type="InterPro" id="IPR027417">
    <property type="entry name" value="P-loop_NTPase"/>
</dbReference>
<evidence type="ECO:0000259" key="5">
    <source>
        <dbReference type="Pfam" id="PF13732"/>
    </source>
</evidence>
<dbReference type="Gene3D" id="3.40.50.300">
    <property type="entry name" value="P-loop containing nucleotide triphosphate hydrolases"/>
    <property type="match status" value="1"/>
</dbReference>
<dbReference type="EMBL" id="BARV01031452">
    <property type="protein sequence ID" value="GAI37809.1"/>
    <property type="molecule type" value="Genomic_DNA"/>
</dbReference>
<comment type="caution">
    <text evidence="6">The sequence shown here is derived from an EMBL/GenBank/DDBJ whole genome shotgun (WGS) entry which is preliminary data.</text>
</comment>
<evidence type="ECO:0000313" key="6">
    <source>
        <dbReference type="EMBL" id="GAI37809.1"/>
    </source>
</evidence>
<organism evidence="6">
    <name type="scientific">marine sediment metagenome</name>
    <dbReference type="NCBI Taxonomy" id="412755"/>
    <lineage>
        <taxon>unclassified sequences</taxon>
        <taxon>metagenomes</taxon>
        <taxon>ecological metagenomes</taxon>
    </lineage>
</organism>
<protein>
    <recommendedName>
        <fullName evidence="5">Daunorubicin resistance ATP-binding protein DrrA1/2-like C-terminal domain-containing protein</fullName>
    </recommendedName>
</protein>
<evidence type="ECO:0000256" key="3">
    <source>
        <dbReference type="ARBA" id="ARBA00022741"/>
    </source>
</evidence>
<keyword evidence="2" id="KW-0813">Transport</keyword>
<feature type="non-terminal residue" evidence="6">
    <location>
        <position position="1"/>
    </location>
</feature>
<keyword evidence="4" id="KW-0067">ATP-binding</keyword>
<dbReference type="PANTHER" id="PTHR43335">
    <property type="entry name" value="ABC TRANSPORTER, ATP-BINDING PROTEIN"/>
    <property type="match status" value="1"/>
</dbReference>
<evidence type="ECO:0000256" key="1">
    <source>
        <dbReference type="ARBA" id="ARBA00005417"/>
    </source>
</evidence>
<feature type="domain" description="Daunorubicin resistance ATP-binding protein DrrA1/2-like C-terminal" evidence="5">
    <location>
        <begin position="35"/>
        <end position="120"/>
    </location>
</feature>
<proteinExistence type="inferred from homology"/>
<sequence>ADHGAAVVVSTHFLEEASNCDRLVFMSNGEFVAQGTPEEIKSSQSGELIELVVDDLESAFQCLNDLEAWRVSIYAGTLHVILDNPDSDLPRIEQKLKQANVKINSSRPVPFRLDDVFISVIQRSRGKANDKTASAS</sequence>